<gene>
    <name evidence="3" type="ORF">G5714_008596</name>
</gene>
<dbReference type="Proteomes" id="UP000579812">
    <property type="component" value="Unassembled WGS sequence"/>
</dbReference>
<comment type="caution">
    <text evidence="3">The sequence shown here is derived from an EMBL/GenBank/DDBJ whole genome shotgun (WGS) entry which is preliminary data.</text>
</comment>
<dbReference type="EMBL" id="JAAMOB010000007">
    <property type="protein sequence ID" value="KAF4111565.1"/>
    <property type="molecule type" value="Genomic_DNA"/>
</dbReference>
<reference evidence="3 4" key="1">
    <citation type="submission" date="2020-04" db="EMBL/GenBank/DDBJ databases">
        <title>Chromosome-level genome assembly of a cyprinid fish Onychostoma macrolepis by integration of Nanopore Sequencing, Bionano and Hi-C technology.</title>
        <authorList>
            <person name="Wang D."/>
        </authorList>
    </citation>
    <scope>NUCLEOTIDE SEQUENCE [LARGE SCALE GENOMIC DNA]</scope>
    <source>
        <strain evidence="3">SWU-2019</strain>
        <tissue evidence="3">Muscle</tissue>
    </source>
</reference>
<dbReference type="SUPFAM" id="SSF54236">
    <property type="entry name" value="Ubiquitin-like"/>
    <property type="match status" value="1"/>
</dbReference>
<feature type="compositionally biased region" description="Low complexity" evidence="1">
    <location>
        <begin position="21"/>
        <end position="34"/>
    </location>
</feature>
<protein>
    <recommendedName>
        <fullName evidence="2">Ubiquitin-like domain-containing protein</fullName>
    </recommendedName>
</protein>
<feature type="region of interest" description="Disordered" evidence="1">
    <location>
        <begin position="21"/>
        <end position="91"/>
    </location>
</feature>
<sequence length="170" mass="18820">MDILAYFTPLVENIISWWTSSSSTPANSSTANQSQTEPSKSSNKNDIPVTNPPQTRVSEVQEGSSPVQTTVNSHSGHYDHPHMPPQYSNSFSDPDEISKINIIVKCAGKTMEVDMFPLESISVLLKEACDRAGKKPEKMSLVYEGKWLDVNKPTEIYNSRSALSVRIGLF</sequence>
<feature type="compositionally biased region" description="Polar residues" evidence="1">
    <location>
        <begin position="35"/>
        <end position="45"/>
    </location>
</feature>
<evidence type="ECO:0000256" key="1">
    <source>
        <dbReference type="SAM" id="MobiDB-lite"/>
    </source>
</evidence>
<feature type="domain" description="Ubiquitin-like" evidence="2">
    <location>
        <begin position="100"/>
        <end position="167"/>
    </location>
</feature>
<dbReference type="PROSITE" id="PS50053">
    <property type="entry name" value="UBIQUITIN_2"/>
    <property type="match status" value="1"/>
</dbReference>
<organism evidence="3 4">
    <name type="scientific">Onychostoma macrolepis</name>
    <dbReference type="NCBI Taxonomy" id="369639"/>
    <lineage>
        <taxon>Eukaryota</taxon>
        <taxon>Metazoa</taxon>
        <taxon>Chordata</taxon>
        <taxon>Craniata</taxon>
        <taxon>Vertebrata</taxon>
        <taxon>Euteleostomi</taxon>
        <taxon>Actinopterygii</taxon>
        <taxon>Neopterygii</taxon>
        <taxon>Teleostei</taxon>
        <taxon>Ostariophysi</taxon>
        <taxon>Cypriniformes</taxon>
        <taxon>Cyprinidae</taxon>
        <taxon>Acrossocheilinae</taxon>
        <taxon>Onychostoma</taxon>
    </lineage>
</organism>
<accession>A0A7J6CY62</accession>
<keyword evidence="4" id="KW-1185">Reference proteome</keyword>
<feature type="compositionally biased region" description="Polar residues" evidence="1">
    <location>
        <begin position="52"/>
        <end position="75"/>
    </location>
</feature>
<proteinExistence type="predicted"/>
<name>A0A7J6CY62_9TELE</name>
<dbReference type="AlphaFoldDB" id="A0A7J6CY62"/>
<evidence type="ECO:0000313" key="3">
    <source>
        <dbReference type="EMBL" id="KAF4111565.1"/>
    </source>
</evidence>
<dbReference type="Gene3D" id="3.10.20.90">
    <property type="entry name" value="Phosphatidylinositol 3-kinase Catalytic Subunit, Chain A, domain 1"/>
    <property type="match status" value="1"/>
</dbReference>
<evidence type="ECO:0000259" key="2">
    <source>
        <dbReference type="PROSITE" id="PS50053"/>
    </source>
</evidence>
<dbReference type="InterPro" id="IPR000626">
    <property type="entry name" value="Ubiquitin-like_dom"/>
</dbReference>
<dbReference type="InterPro" id="IPR029071">
    <property type="entry name" value="Ubiquitin-like_domsf"/>
</dbReference>
<evidence type="ECO:0000313" key="4">
    <source>
        <dbReference type="Proteomes" id="UP000579812"/>
    </source>
</evidence>